<feature type="short sequence motif" description="'KMSKS' region" evidence="11">
    <location>
        <begin position="269"/>
        <end position="273"/>
    </location>
</feature>
<keyword evidence="8 11" id="KW-0030">Aminoacyl-tRNA synthetase</keyword>
<dbReference type="Gene3D" id="3.40.50.620">
    <property type="entry name" value="HUPs"/>
    <property type="match status" value="1"/>
</dbReference>
<feature type="binding site" evidence="11">
    <location>
        <position position="232"/>
    </location>
    <ligand>
        <name>ATP</name>
        <dbReference type="ChEBI" id="CHEBI:30616"/>
    </ligand>
</feature>
<feature type="binding site" evidence="11">
    <location>
        <position position="69"/>
    </location>
    <ligand>
        <name>L-glutamine</name>
        <dbReference type="ChEBI" id="CHEBI:58359"/>
    </ligand>
</feature>
<keyword evidence="6 11" id="KW-0067">ATP-binding</keyword>
<comment type="similarity">
    <text evidence="2">Belongs to the class-I aminoacyl-tRNA synthetase family. Glutamate--tRNA ligase type 2 subfamily.</text>
</comment>
<dbReference type="RefSeq" id="WP_035292520.1">
    <property type="nucleotide sequence ID" value="NZ_CP011074.1"/>
</dbReference>
<dbReference type="Pfam" id="PF00749">
    <property type="entry name" value="tRNA-synt_1c"/>
    <property type="match status" value="1"/>
</dbReference>
<dbReference type="Gene3D" id="3.90.800.10">
    <property type="entry name" value="Glutamyl-tRNA Synthetase, Domain 3"/>
    <property type="match status" value="1"/>
</dbReference>
<feature type="short sequence motif" description="'HIGH' region" evidence="11">
    <location>
        <begin position="36"/>
        <end position="46"/>
    </location>
</feature>
<evidence type="ECO:0000256" key="1">
    <source>
        <dbReference type="ARBA" id="ARBA00004496"/>
    </source>
</evidence>
<evidence type="ECO:0000256" key="2">
    <source>
        <dbReference type="ARBA" id="ARBA00008927"/>
    </source>
</evidence>
<dbReference type="GO" id="GO:0006425">
    <property type="term" value="P:glutaminyl-tRNA aminoacylation"/>
    <property type="evidence" value="ECO:0007669"/>
    <property type="project" value="UniProtKB-UniRule"/>
</dbReference>
<comment type="catalytic activity">
    <reaction evidence="9 11">
        <text>tRNA(Gln) + L-glutamine + ATP = L-glutaminyl-tRNA(Gln) + AMP + diphosphate</text>
        <dbReference type="Rhea" id="RHEA:20121"/>
        <dbReference type="Rhea" id="RHEA-COMP:9662"/>
        <dbReference type="Rhea" id="RHEA-COMP:9681"/>
        <dbReference type="ChEBI" id="CHEBI:30616"/>
        <dbReference type="ChEBI" id="CHEBI:33019"/>
        <dbReference type="ChEBI" id="CHEBI:58359"/>
        <dbReference type="ChEBI" id="CHEBI:78442"/>
        <dbReference type="ChEBI" id="CHEBI:78521"/>
        <dbReference type="ChEBI" id="CHEBI:456215"/>
        <dbReference type="EC" id="6.1.1.18"/>
    </reaction>
</comment>
<evidence type="ECO:0000256" key="7">
    <source>
        <dbReference type="ARBA" id="ARBA00022917"/>
    </source>
</evidence>
<sequence>MILVENTSASSNFIRNIIIDDLESKKVDEVVTRFPPEPNGYLHIGHAKSICLNFELAKEFNGKAFLRFDDTNPTKEDQEYVESIKEDVKWLGFEWNELYFASNYFEEMYERAVLLIKKGKAYVCDLSAEQMREYRGTLTQPGKESPYRNRSIEENLDLFERMRKGEFADGEKVLRAKIDMTSPNMNMRDPVLYRISHATHHNTGDTWCIYPMYDYAHPLEDAIEGVTHSICTLEFEDHRPLYDWVVAETEMKHVPHQYEFARLNLTQTVMSKRKLKQLVDENIVDGWDDPRMPTISGLRRRGFTPESIRTFAREIGVARSYSVVDSKMLDHFIREDLKLKAPRTMGVVKPLKVVITNYPEGQVEWLEAEINPENPEMGSRLIPFTREIYVEQDDFMENPPSKYFRLFPGNEVRLKHAYFIKCNEVIKDENGNVAELHCTYDPETKSGSGFTGRKVKGTLHWVDATHAIPAEFRLYEPLILDEEEEEGKTFLDYINPSSLEILQGFVEPNMAEAKPQDKFQFFRHGYFNVDPKHTTADKLVFNLIVSLKSSFDPTKK</sequence>
<dbReference type="InterPro" id="IPR004526">
    <property type="entry name" value="Glu-tRNA-synth_arc/euk"/>
</dbReference>
<accession>A0A0F7EGF6</accession>
<evidence type="ECO:0000256" key="10">
    <source>
        <dbReference type="ARBA" id="ARBA00048351"/>
    </source>
</evidence>
<organism evidence="15">
    <name type="scientific">Brevibacillus laterosporus</name>
    <name type="common">Bacillus laterosporus</name>
    <dbReference type="NCBI Taxonomy" id="1465"/>
    <lineage>
        <taxon>Bacteria</taxon>
        <taxon>Bacillati</taxon>
        <taxon>Bacillota</taxon>
        <taxon>Bacilli</taxon>
        <taxon>Bacillales</taxon>
        <taxon>Paenibacillaceae</taxon>
        <taxon>Brevibacillus</taxon>
    </lineage>
</organism>
<keyword evidence="4 11" id="KW-0436">Ligase</keyword>
<evidence type="ECO:0000256" key="4">
    <source>
        <dbReference type="ARBA" id="ARBA00022598"/>
    </source>
</evidence>
<evidence type="ECO:0000313" key="15">
    <source>
        <dbReference type="EMBL" id="AKF93835.1"/>
    </source>
</evidence>
<comment type="catalytic activity">
    <reaction evidence="10">
        <text>tRNA(Glu) + L-glutamate + ATP = L-glutamyl-tRNA(Glu) + AMP + diphosphate</text>
        <dbReference type="Rhea" id="RHEA:23540"/>
        <dbReference type="Rhea" id="RHEA-COMP:9663"/>
        <dbReference type="Rhea" id="RHEA-COMP:9680"/>
        <dbReference type="ChEBI" id="CHEBI:29985"/>
        <dbReference type="ChEBI" id="CHEBI:30616"/>
        <dbReference type="ChEBI" id="CHEBI:33019"/>
        <dbReference type="ChEBI" id="CHEBI:78442"/>
        <dbReference type="ChEBI" id="CHEBI:78520"/>
        <dbReference type="ChEBI" id="CHEBI:456215"/>
        <dbReference type="EC" id="6.1.1.17"/>
    </reaction>
</comment>
<dbReference type="Pfam" id="PF03950">
    <property type="entry name" value="tRNA-synt_1c_C"/>
    <property type="match status" value="1"/>
</dbReference>
<dbReference type="GO" id="GO:0005829">
    <property type="term" value="C:cytosol"/>
    <property type="evidence" value="ECO:0007669"/>
    <property type="project" value="TreeGrafter"/>
</dbReference>
<dbReference type="AlphaFoldDB" id="A0A0F7EGF6"/>
<dbReference type="CDD" id="cd00807">
    <property type="entry name" value="GlnRS_core"/>
    <property type="match status" value="1"/>
</dbReference>
<dbReference type="GO" id="GO:0006424">
    <property type="term" value="P:glutamyl-tRNA aminoacylation"/>
    <property type="evidence" value="ECO:0007669"/>
    <property type="project" value="UniProtKB-UniRule"/>
</dbReference>
<comment type="caution">
    <text evidence="11">Lacks conserved residue(s) required for the propagation of feature annotation.</text>
</comment>
<dbReference type="InterPro" id="IPR022861">
    <property type="entry name" value="Gln_tRNA_ligase_bac"/>
</dbReference>
<proteinExistence type="inferred from homology"/>
<feature type="domain" description="Glutamyl/glutaminyl-tRNA synthetase class Ib catalytic" evidence="12">
    <location>
        <begin position="29"/>
        <end position="338"/>
    </location>
</feature>
<comment type="subunit">
    <text evidence="11">Monomer.</text>
</comment>
<dbReference type="GO" id="GO:0004818">
    <property type="term" value="F:glutamate-tRNA ligase activity"/>
    <property type="evidence" value="ECO:0007669"/>
    <property type="project" value="UniProtKB-UniRule"/>
</dbReference>
<keyword evidence="5 11" id="KW-0547">Nucleotide-binding</keyword>
<dbReference type="Pfam" id="PF20974">
    <property type="entry name" value="tRNA-synt_1c_C2"/>
    <property type="match status" value="1"/>
</dbReference>
<comment type="subcellular location">
    <subcellularLocation>
        <location evidence="1 11">Cytoplasm</location>
    </subcellularLocation>
</comment>
<dbReference type="SUPFAM" id="SSF50715">
    <property type="entry name" value="Ribosomal protein L25-like"/>
    <property type="match status" value="1"/>
</dbReference>
<dbReference type="GO" id="GO:0032991">
    <property type="term" value="C:protein-containing complex"/>
    <property type="evidence" value="ECO:0007669"/>
    <property type="project" value="UniProtKB-ARBA"/>
</dbReference>
<feature type="binding site" evidence="11">
    <location>
        <begin position="43"/>
        <end position="49"/>
    </location>
    <ligand>
        <name>ATP</name>
        <dbReference type="ChEBI" id="CHEBI:30616"/>
    </ligand>
</feature>
<dbReference type="InterPro" id="IPR020058">
    <property type="entry name" value="Glu/Gln-tRNA-synth_Ib_cat-dom"/>
</dbReference>
<evidence type="ECO:0000259" key="13">
    <source>
        <dbReference type="Pfam" id="PF03950"/>
    </source>
</evidence>
<dbReference type="EC" id="6.1.1.18" evidence="11"/>
<feature type="domain" description="Glutamyl/glutaminyl-tRNA synthetase class Ib anti-codon binding" evidence="13">
    <location>
        <begin position="341"/>
        <end position="441"/>
    </location>
</feature>
<evidence type="ECO:0000256" key="3">
    <source>
        <dbReference type="ARBA" id="ARBA00022490"/>
    </source>
</evidence>
<feature type="domain" description="tRNA synthetases class I (E and Q) anti-codon binding" evidence="14">
    <location>
        <begin position="458"/>
        <end position="530"/>
    </location>
</feature>
<feature type="binding site" evidence="11">
    <location>
        <position position="213"/>
    </location>
    <ligand>
        <name>L-glutamine</name>
        <dbReference type="ChEBI" id="CHEBI:58359"/>
    </ligand>
</feature>
<evidence type="ECO:0000256" key="5">
    <source>
        <dbReference type="ARBA" id="ARBA00022741"/>
    </source>
</evidence>
<protein>
    <recommendedName>
        <fullName evidence="11">Glutamine--tRNA ligase</fullName>
        <ecNumber evidence="11">6.1.1.18</ecNumber>
    </recommendedName>
    <alternativeName>
        <fullName evidence="11">Glutaminyl-tRNA synthetase</fullName>
        <shortName evidence="11">GlnRS</shortName>
    </alternativeName>
</protein>
<dbReference type="FunFam" id="1.10.1160.10:FF:000001">
    <property type="entry name" value="Glutamine--tRNA ligase"/>
    <property type="match status" value="1"/>
</dbReference>
<dbReference type="Gene3D" id="1.10.1160.10">
    <property type="entry name" value="Glutamyl-trna Synthetase, Domain 2"/>
    <property type="match status" value="1"/>
</dbReference>
<reference evidence="15" key="1">
    <citation type="submission" date="2015-03" db="EMBL/GenBank/DDBJ databases">
        <title>MIGS Cultured Bacterial/Archaeal sample from Brevibacillus laterosporus.</title>
        <authorList>
            <person name="Zeng D."/>
            <person name="Zhu L."/>
            <person name="Dong G."/>
            <person name="Ye W."/>
            <person name="Ren D."/>
            <person name="Wu L."/>
            <person name="Xu J."/>
            <person name="Li G."/>
            <person name="Guo L."/>
        </authorList>
    </citation>
    <scope>NUCLEOTIDE SEQUENCE</scope>
    <source>
        <strain evidence="15">B9</strain>
    </source>
</reference>
<dbReference type="InterPro" id="IPR050132">
    <property type="entry name" value="Gln/Glu-tRNA_Ligase"/>
</dbReference>
<feature type="binding site" evidence="11">
    <location>
        <begin position="270"/>
        <end position="272"/>
    </location>
    <ligand>
        <name>ATP</name>
        <dbReference type="ChEBI" id="CHEBI:30616"/>
    </ligand>
</feature>
<feature type="binding site" evidence="11">
    <location>
        <begin position="37"/>
        <end position="39"/>
    </location>
    <ligand>
        <name>ATP</name>
        <dbReference type="ChEBI" id="CHEBI:30616"/>
    </ligand>
</feature>
<dbReference type="InterPro" id="IPR001412">
    <property type="entry name" value="aa-tRNA-synth_I_CS"/>
</dbReference>
<dbReference type="InterPro" id="IPR011035">
    <property type="entry name" value="Ribosomal_bL25/Gln-tRNA_synth"/>
</dbReference>
<dbReference type="InterPro" id="IPR004514">
    <property type="entry name" value="Gln-tRNA-synth"/>
</dbReference>
<dbReference type="GO" id="GO:0005524">
    <property type="term" value="F:ATP binding"/>
    <property type="evidence" value="ECO:0007669"/>
    <property type="project" value="UniProtKB-UniRule"/>
</dbReference>
<evidence type="ECO:0000256" key="8">
    <source>
        <dbReference type="ARBA" id="ARBA00023146"/>
    </source>
</evidence>
<evidence type="ECO:0000256" key="6">
    <source>
        <dbReference type="ARBA" id="ARBA00022840"/>
    </source>
</evidence>
<dbReference type="PROSITE" id="PS00178">
    <property type="entry name" value="AA_TRNA_LIGASE_I"/>
    <property type="match status" value="1"/>
</dbReference>
<name>A0A0F7EGF6_BRELA</name>
<dbReference type="NCBIfam" id="NF011291">
    <property type="entry name" value="PRK14703.1"/>
    <property type="match status" value="1"/>
</dbReference>
<dbReference type="HAMAP" id="MF_00126">
    <property type="entry name" value="Gln_tRNA_synth"/>
    <property type="match status" value="1"/>
</dbReference>
<dbReference type="InterPro" id="IPR020059">
    <property type="entry name" value="Glu/Gln-tRNA-synth_Ib_codon-bd"/>
</dbReference>
<feature type="binding site" evidence="11">
    <location>
        <begin position="262"/>
        <end position="263"/>
    </location>
    <ligand>
        <name>ATP</name>
        <dbReference type="ChEBI" id="CHEBI:30616"/>
    </ligand>
</feature>
<dbReference type="GO" id="GO:0004819">
    <property type="term" value="F:glutamine-tRNA ligase activity"/>
    <property type="evidence" value="ECO:0007669"/>
    <property type="project" value="UniProtKB-UniRule"/>
</dbReference>
<dbReference type="FunFam" id="3.40.50.620:FF:000037">
    <property type="entry name" value="Glutamine--tRNA ligase cytoplasmic"/>
    <property type="match status" value="1"/>
</dbReference>
<dbReference type="Gene3D" id="2.40.240.10">
    <property type="entry name" value="Ribosomal Protein L25, Chain P"/>
    <property type="match status" value="2"/>
</dbReference>
<dbReference type="InterPro" id="IPR000924">
    <property type="entry name" value="Glu/Gln-tRNA-synth"/>
</dbReference>
<dbReference type="InterPro" id="IPR049437">
    <property type="entry name" value="tRNA-synt_1c_C2"/>
</dbReference>
<dbReference type="FunFam" id="2.40.240.10:FF:000001">
    <property type="entry name" value="Glutamine--tRNA ligase"/>
    <property type="match status" value="1"/>
</dbReference>
<evidence type="ECO:0000259" key="14">
    <source>
        <dbReference type="Pfam" id="PF20974"/>
    </source>
</evidence>
<dbReference type="EMBL" id="CP011074">
    <property type="protein sequence ID" value="AKF93835.1"/>
    <property type="molecule type" value="Genomic_DNA"/>
</dbReference>
<dbReference type="InterPro" id="IPR014729">
    <property type="entry name" value="Rossmann-like_a/b/a_fold"/>
</dbReference>
<dbReference type="InterPro" id="IPR020061">
    <property type="entry name" value="Glu_tRNA_lig_a-bdl"/>
</dbReference>
<dbReference type="NCBIfam" id="TIGR00463">
    <property type="entry name" value="gltX_arch"/>
    <property type="match status" value="1"/>
</dbReference>
<dbReference type="PANTHER" id="PTHR43097:SF5">
    <property type="entry name" value="GLUTAMATE--TRNA LIGASE"/>
    <property type="match status" value="1"/>
</dbReference>
<keyword evidence="3 11" id="KW-0963">Cytoplasm</keyword>
<dbReference type="PANTHER" id="PTHR43097">
    <property type="entry name" value="GLUTAMINE-TRNA LIGASE"/>
    <property type="match status" value="1"/>
</dbReference>
<evidence type="ECO:0000256" key="9">
    <source>
        <dbReference type="ARBA" id="ARBA00048270"/>
    </source>
</evidence>
<dbReference type="SUPFAM" id="SSF52374">
    <property type="entry name" value="Nucleotidylyl transferase"/>
    <property type="match status" value="1"/>
</dbReference>
<gene>
    <name evidence="11" type="primary">glnS</name>
    <name evidence="15" type="ORF">EX87_09450</name>
</gene>
<keyword evidence="7 11" id="KW-0648">Protein biosynthesis</keyword>
<dbReference type="PRINTS" id="PR00987">
    <property type="entry name" value="TRNASYNTHGLU"/>
</dbReference>
<evidence type="ECO:0000259" key="12">
    <source>
        <dbReference type="Pfam" id="PF00749"/>
    </source>
</evidence>
<dbReference type="InterPro" id="IPR020056">
    <property type="entry name" value="Rbsml_bL25/Gln-tRNA_synth_N"/>
</dbReference>
<dbReference type="FunFam" id="3.90.800.10:FF:000001">
    <property type="entry name" value="Glutamine--tRNA ligase"/>
    <property type="match status" value="1"/>
</dbReference>
<dbReference type="NCBIfam" id="TIGR00440">
    <property type="entry name" value="glnS"/>
    <property type="match status" value="1"/>
</dbReference>
<evidence type="ECO:0000256" key="11">
    <source>
        <dbReference type="HAMAP-Rule" id="MF_00126"/>
    </source>
</evidence>